<accession>A0A2U0SID0</accession>
<reference evidence="1 2" key="1">
    <citation type="submission" date="2018-05" db="EMBL/GenBank/DDBJ databases">
        <title>Description of Sphingomonas pokkalii sp nov, isolated from the rhizosphere of saline tolerant pokkali rice and its draft genome analysis.</title>
        <authorList>
            <person name="Menon R."/>
            <person name="Kumari S."/>
            <person name="Rameshkumar N."/>
        </authorList>
    </citation>
    <scope>NUCLEOTIDE SEQUENCE [LARGE SCALE GENOMIC DNA]</scope>
    <source>
        <strain evidence="1 2">L3B27</strain>
    </source>
</reference>
<name>A0A2U0SID0_9SPHN</name>
<dbReference type="Pfam" id="PF09604">
    <property type="entry name" value="Potass_KdpF"/>
    <property type="match status" value="1"/>
</dbReference>
<dbReference type="GO" id="GO:0008556">
    <property type="term" value="F:P-type potassium transmembrane transporter activity"/>
    <property type="evidence" value="ECO:0007669"/>
    <property type="project" value="InterPro"/>
</dbReference>
<dbReference type="RefSeq" id="WP_116470491.1">
    <property type="nucleotide sequence ID" value="NZ_QENQ01000001.1"/>
</dbReference>
<organism evidence="1 2">
    <name type="scientific">Sphingomonas pokkalii</name>
    <dbReference type="NCBI Taxonomy" id="2175090"/>
    <lineage>
        <taxon>Bacteria</taxon>
        <taxon>Pseudomonadati</taxon>
        <taxon>Pseudomonadota</taxon>
        <taxon>Alphaproteobacteria</taxon>
        <taxon>Sphingomonadales</taxon>
        <taxon>Sphingomonadaceae</taxon>
        <taxon>Sphingomonas</taxon>
    </lineage>
</organism>
<dbReference type="Proteomes" id="UP000245890">
    <property type="component" value="Unassembled WGS sequence"/>
</dbReference>
<dbReference type="InterPro" id="IPR011726">
    <property type="entry name" value="KdpF"/>
</dbReference>
<comment type="caution">
    <text evidence="1">The sequence shown here is derived from an EMBL/GenBank/DDBJ whole genome shotgun (WGS) entry which is preliminary data.</text>
</comment>
<dbReference type="EMBL" id="QENQ01000001">
    <property type="protein sequence ID" value="PVX31102.1"/>
    <property type="molecule type" value="Genomic_DNA"/>
</dbReference>
<evidence type="ECO:0000313" key="2">
    <source>
        <dbReference type="Proteomes" id="UP000245890"/>
    </source>
</evidence>
<dbReference type="AlphaFoldDB" id="A0A2U0SID0"/>
<gene>
    <name evidence="1" type="ORF">DD559_18635</name>
</gene>
<dbReference type="GO" id="GO:0005886">
    <property type="term" value="C:plasma membrane"/>
    <property type="evidence" value="ECO:0007669"/>
    <property type="project" value="InterPro"/>
</dbReference>
<sequence>MSLSLMLAGLTAFALLLYLAAVLVRPEKF</sequence>
<keyword evidence="2" id="KW-1185">Reference proteome</keyword>
<protein>
    <submittedName>
        <fullName evidence="1">Potassium-transporting ATPase subunit F</fullName>
    </submittedName>
</protein>
<evidence type="ECO:0000313" key="1">
    <source>
        <dbReference type="EMBL" id="PVX31102.1"/>
    </source>
</evidence>
<proteinExistence type="predicted"/>